<accession>A0ABV7QSX7</accession>
<comment type="caution">
    <text evidence="4">The sequence shown here is derived from an EMBL/GenBank/DDBJ whole genome shotgun (WGS) entry which is preliminary data.</text>
</comment>
<sequence length="171" mass="19107">MGENEVAVAEGVRLPQPRPDVVGAVVLNAEGRAFVQLRDADRRLFPNTWDVVSGHVEDDETPVAALAREVAEETGWRLRRIVRNLGSYRWPEQDGVEQTSVYFVVEVDGDLSRPVLEWDKHSRYAWVGTEDLDMLLENCTPDDTLIRDVVARALDVHRQPGGSAEQNSTSG</sequence>
<keyword evidence="5" id="KW-1185">Reference proteome</keyword>
<keyword evidence="2 4" id="KW-0378">Hydrolase</keyword>
<dbReference type="EMBL" id="JBHRWI010000049">
    <property type="protein sequence ID" value="MFC3515219.1"/>
    <property type="molecule type" value="Genomic_DNA"/>
</dbReference>
<feature type="domain" description="Nudix hydrolase" evidence="3">
    <location>
        <begin position="17"/>
        <end position="155"/>
    </location>
</feature>
<dbReference type="InterPro" id="IPR015797">
    <property type="entry name" value="NUDIX_hydrolase-like_dom_sf"/>
</dbReference>
<dbReference type="PANTHER" id="PTHR43736:SF1">
    <property type="entry name" value="DIHYDRONEOPTERIN TRIPHOSPHATE DIPHOSPHATASE"/>
    <property type="match status" value="1"/>
</dbReference>
<dbReference type="PROSITE" id="PS00893">
    <property type="entry name" value="NUDIX_BOX"/>
    <property type="match status" value="1"/>
</dbReference>
<name>A0ABV7QSX7_9PSEU</name>
<proteinExistence type="inferred from homology"/>
<dbReference type="Gene3D" id="3.90.79.10">
    <property type="entry name" value="Nucleoside Triphosphate Pyrophosphohydrolase"/>
    <property type="match status" value="1"/>
</dbReference>
<evidence type="ECO:0000313" key="4">
    <source>
        <dbReference type="EMBL" id="MFC3515219.1"/>
    </source>
</evidence>
<evidence type="ECO:0000256" key="2">
    <source>
        <dbReference type="ARBA" id="ARBA00022801"/>
    </source>
</evidence>
<dbReference type="InterPro" id="IPR000086">
    <property type="entry name" value="NUDIX_hydrolase_dom"/>
</dbReference>
<dbReference type="GO" id="GO:0016787">
    <property type="term" value="F:hydrolase activity"/>
    <property type="evidence" value="ECO:0007669"/>
    <property type="project" value="UniProtKB-KW"/>
</dbReference>
<evidence type="ECO:0000313" key="5">
    <source>
        <dbReference type="Proteomes" id="UP001595764"/>
    </source>
</evidence>
<protein>
    <submittedName>
        <fullName evidence="4">NUDIX hydrolase</fullName>
        <ecNumber evidence="4">3.6.-.-</ecNumber>
    </submittedName>
</protein>
<dbReference type="PROSITE" id="PS51462">
    <property type="entry name" value="NUDIX"/>
    <property type="match status" value="1"/>
</dbReference>
<organism evidence="4 5">
    <name type="scientific">Amycolatopsis halotolerans</name>
    <dbReference type="NCBI Taxonomy" id="330083"/>
    <lineage>
        <taxon>Bacteria</taxon>
        <taxon>Bacillati</taxon>
        <taxon>Actinomycetota</taxon>
        <taxon>Actinomycetes</taxon>
        <taxon>Pseudonocardiales</taxon>
        <taxon>Pseudonocardiaceae</taxon>
        <taxon>Amycolatopsis</taxon>
    </lineage>
</organism>
<comment type="similarity">
    <text evidence="1">Belongs to the Nudix hydrolase family.</text>
</comment>
<dbReference type="EC" id="3.6.-.-" evidence="4"/>
<reference evidence="5" key="1">
    <citation type="journal article" date="2019" name="Int. J. Syst. Evol. Microbiol.">
        <title>The Global Catalogue of Microorganisms (GCM) 10K type strain sequencing project: providing services to taxonomists for standard genome sequencing and annotation.</title>
        <authorList>
            <consortium name="The Broad Institute Genomics Platform"/>
            <consortium name="The Broad Institute Genome Sequencing Center for Infectious Disease"/>
            <person name="Wu L."/>
            <person name="Ma J."/>
        </authorList>
    </citation>
    <scope>NUCLEOTIDE SEQUENCE [LARGE SCALE GENOMIC DNA]</scope>
    <source>
        <strain evidence="5">CGMCC 4.7682</strain>
    </source>
</reference>
<gene>
    <name evidence="4" type="ORF">ACFORO_33965</name>
</gene>
<evidence type="ECO:0000259" key="3">
    <source>
        <dbReference type="PROSITE" id="PS51462"/>
    </source>
</evidence>
<dbReference type="PANTHER" id="PTHR43736">
    <property type="entry name" value="ADP-RIBOSE PYROPHOSPHATASE"/>
    <property type="match status" value="1"/>
</dbReference>
<dbReference type="InterPro" id="IPR020084">
    <property type="entry name" value="NUDIX_hydrolase_CS"/>
</dbReference>
<dbReference type="Proteomes" id="UP001595764">
    <property type="component" value="Unassembled WGS sequence"/>
</dbReference>
<evidence type="ECO:0000256" key="1">
    <source>
        <dbReference type="ARBA" id="ARBA00005582"/>
    </source>
</evidence>
<dbReference type="RefSeq" id="WP_377871223.1">
    <property type="nucleotide sequence ID" value="NZ_JBHMAY010000027.1"/>
</dbReference>
<dbReference type="CDD" id="cd02883">
    <property type="entry name" value="NUDIX_Hydrolase"/>
    <property type="match status" value="1"/>
</dbReference>
<dbReference type="Pfam" id="PF00293">
    <property type="entry name" value="NUDIX"/>
    <property type="match status" value="1"/>
</dbReference>
<dbReference type="SUPFAM" id="SSF55811">
    <property type="entry name" value="Nudix"/>
    <property type="match status" value="1"/>
</dbReference>